<evidence type="ECO:0000256" key="1">
    <source>
        <dbReference type="ARBA" id="ARBA00009893"/>
    </source>
</evidence>
<dbReference type="PANTHER" id="PTHR31438">
    <property type="entry name" value="LYSINE N-ACYLTRANSFERASE C17G9.06C-RELATED"/>
    <property type="match status" value="1"/>
</dbReference>
<dbReference type="SUPFAM" id="SSF55729">
    <property type="entry name" value="Acyl-CoA N-acyltransferases (Nat)"/>
    <property type="match status" value="1"/>
</dbReference>
<dbReference type="GO" id="GO:0016410">
    <property type="term" value="F:N-acyltransferase activity"/>
    <property type="evidence" value="ECO:0007669"/>
    <property type="project" value="TreeGrafter"/>
</dbReference>
<feature type="compositionally biased region" description="Basic and acidic residues" evidence="3">
    <location>
        <begin position="51"/>
        <end position="66"/>
    </location>
</feature>
<comment type="similarity">
    <text evidence="1">Belongs to the lysine N-acyltransferase MbtK family.</text>
</comment>
<proteinExistence type="inferred from homology"/>
<evidence type="ECO:0000259" key="4">
    <source>
        <dbReference type="PROSITE" id="PS51186"/>
    </source>
</evidence>
<comment type="caution">
    <text evidence="5">The sequence shown here is derived from an EMBL/GenBank/DDBJ whole genome shotgun (WGS) entry which is preliminary data.</text>
</comment>
<dbReference type="Proteomes" id="UP000631181">
    <property type="component" value="Unassembled WGS sequence"/>
</dbReference>
<dbReference type="PANTHER" id="PTHR31438:SF1">
    <property type="entry name" value="LYSINE N-ACYLTRANSFERASE C17G9.06C-RELATED"/>
    <property type="match status" value="1"/>
</dbReference>
<evidence type="ECO:0000313" key="6">
    <source>
        <dbReference type="Proteomes" id="UP000631181"/>
    </source>
</evidence>
<dbReference type="GO" id="GO:0019290">
    <property type="term" value="P:siderophore biosynthetic process"/>
    <property type="evidence" value="ECO:0007669"/>
    <property type="project" value="InterPro"/>
</dbReference>
<keyword evidence="6" id="KW-1185">Reference proteome</keyword>
<feature type="domain" description="N-acetyltransferase" evidence="4">
    <location>
        <begin position="368"/>
        <end position="532"/>
    </location>
</feature>
<evidence type="ECO:0000256" key="3">
    <source>
        <dbReference type="SAM" id="MobiDB-lite"/>
    </source>
</evidence>
<evidence type="ECO:0000256" key="2">
    <source>
        <dbReference type="ARBA" id="ARBA00023251"/>
    </source>
</evidence>
<dbReference type="OrthoDB" id="448427at2759"/>
<dbReference type="InterPro" id="IPR000182">
    <property type="entry name" value="GNAT_dom"/>
</dbReference>
<dbReference type="AlphaFoldDB" id="A0A8J8WKK1"/>
<dbReference type="EMBL" id="WIWV01000002">
    <property type="protein sequence ID" value="KAF7719955.1"/>
    <property type="molecule type" value="Genomic_DNA"/>
</dbReference>
<feature type="region of interest" description="Disordered" evidence="3">
    <location>
        <begin position="51"/>
        <end position="86"/>
    </location>
</feature>
<accession>A0A8J8WKK1</accession>
<protein>
    <recommendedName>
        <fullName evidence="4">N-acetyltransferase domain-containing protein</fullName>
    </recommendedName>
</protein>
<dbReference type="SMART" id="SM01006">
    <property type="entry name" value="AlcB"/>
    <property type="match status" value="1"/>
</dbReference>
<name>A0A8J8WKK1_9EURO</name>
<keyword evidence="2" id="KW-0046">Antibiotic resistance</keyword>
<sequence length="539" mass="61033">MRNNTCHLPNGLSFTVTPVFGGVTFKSNDTLSHSSNATFPPGWTIIIQTEKEDHRSPAIAEERGRTGPDNGPPPSSGSDDSHVKRFTTPTLNRDSLYISYIVNPPSSDFKPTISPTRQIAMMLWATMWWYFHEPEPELHLETAASQSTPVSGRPQGEWRVNIRREGIFKGRNLLQKLERMGLIASEDSSVGLQPMETRDSSAWTNMFVSRRSFWQIDPRMYLFTLTPRGSPPSPSLTPYQSRHGSPARDSLSGPLPAEVSFHTTNIGTFTSVGPFTSASHLPTYYPPAPTQYTFTRGVRHPVRPKPPHQGEVFYVRHVPSVDQYLSFRVPFLPMSKTSTTVSKDTAAPSSRPSTPTATVSSGVTSIEQHLCSKAPSDLDMLHRWMNDPRVEAMWKEGGAREVQEQFLLKNLTSRHSFPVIGCWDGRPFGYFEIYWVKEDPLGRLLDRVENYDRGIHLLVGEQEFRGSHRVAIWLSALVHHCFLSDMRTETVYLEPRVDNVKIIKYLQDAGFYKEGEVNFPHKRSAVMKIKREFWEAPAL</sequence>
<gene>
    <name evidence="5" type="ORF">PECM_003265</name>
</gene>
<feature type="region of interest" description="Disordered" evidence="3">
    <location>
        <begin position="227"/>
        <end position="252"/>
    </location>
</feature>
<reference evidence="5" key="1">
    <citation type="journal article" date="2020" name="Front. Microbiol.">
        <title>Gene regulatory networks of Penicillium echinulatum 2HH and Penicillium oxalicum 114-2 inferred by a computational biology approach.</title>
        <authorList>
            <person name="Lenz A.R."/>
            <person name="Galan-Vasquez E."/>
            <person name="Balbinot E."/>
            <person name="De Abreu F.P."/>
            <person name="De Oliveira N.S."/>
            <person name="Da Rosa L.O."/>
            <person name="De Avila E Silva S."/>
            <person name="Camassola M."/>
            <person name="Dillon A.J.P."/>
            <person name="Perez-Rueda E."/>
        </authorList>
    </citation>
    <scope>NUCLEOTIDE SEQUENCE</scope>
    <source>
        <strain evidence="5">S1M29</strain>
    </source>
</reference>
<dbReference type="PROSITE" id="PS51186">
    <property type="entry name" value="GNAT"/>
    <property type="match status" value="1"/>
</dbReference>
<dbReference type="Gene3D" id="3.40.630.30">
    <property type="match status" value="1"/>
</dbReference>
<organism evidence="5 6">
    <name type="scientific">Penicillium ucsense</name>
    <dbReference type="NCBI Taxonomy" id="2839758"/>
    <lineage>
        <taxon>Eukaryota</taxon>
        <taxon>Fungi</taxon>
        <taxon>Dikarya</taxon>
        <taxon>Ascomycota</taxon>
        <taxon>Pezizomycotina</taxon>
        <taxon>Eurotiomycetes</taxon>
        <taxon>Eurotiomycetidae</taxon>
        <taxon>Eurotiales</taxon>
        <taxon>Aspergillaceae</taxon>
        <taxon>Penicillium</taxon>
    </lineage>
</organism>
<evidence type="ECO:0000313" key="5">
    <source>
        <dbReference type="EMBL" id="KAF7719955.1"/>
    </source>
</evidence>
<dbReference type="Pfam" id="PF13523">
    <property type="entry name" value="Acetyltransf_8"/>
    <property type="match status" value="1"/>
</dbReference>
<feature type="region of interest" description="Disordered" evidence="3">
    <location>
        <begin position="339"/>
        <end position="361"/>
    </location>
</feature>
<dbReference type="InterPro" id="IPR019432">
    <property type="entry name" value="Acyltransferase_MbtK/IucB-like"/>
</dbReference>
<dbReference type="GO" id="GO:0046677">
    <property type="term" value="P:response to antibiotic"/>
    <property type="evidence" value="ECO:0007669"/>
    <property type="project" value="UniProtKB-KW"/>
</dbReference>
<dbReference type="InterPro" id="IPR016181">
    <property type="entry name" value="Acyl_CoA_acyltransferase"/>
</dbReference>